<dbReference type="RefSeq" id="WP_377685386.1">
    <property type="nucleotide sequence ID" value="NZ_JBHMDZ010000009.1"/>
</dbReference>
<dbReference type="Proteomes" id="UP001243846">
    <property type="component" value="Unassembled WGS sequence"/>
</dbReference>
<reference evidence="9" key="1">
    <citation type="journal article" date="2019" name="Int. J. Syst. Evol. Microbiol.">
        <title>The Global Catalogue of Microorganisms (GCM) 10K type strain sequencing project: providing services to taxonomists for standard genome sequencing and annotation.</title>
        <authorList>
            <consortium name="The Broad Institute Genomics Platform"/>
            <consortium name="The Broad Institute Genome Sequencing Center for Infectious Disease"/>
            <person name="Wu L."/>
            <person name="Ma J."/>
        </authorList>
    </citation>
    <scope>NUCLEOTIDE SEQUENCE [LARGE SCALE GENOMIC DNA]</scope>
    <source>
        <strain evidence="9">CECT 8482</strain>
    </source>
</reference>
<sequence length="180" mass="19892">MSGADPFDPFADEDDEESGAIDLVIEDDRWLDADLEGQSARALAAVSEWLGMEDLRIVVLGCDDERIAGLNAEFRDKPRPTNVLSWPSSEFGARAPGERPELPPAEELGDIAISYDTCLREAEEQGKPFADHVTHLLVHAILHLAGYDHIDDSDALTMEGSETEILSRLGIPDPYLEYER</sequence>
<evidence type="ECO:0000256" key="7">
    <source>
        <dbReference type="HAMAP-Rule" id="MF_00009"/>
    </source>
</evidence>
<keyword evidence="6 7" id="KW-0862">Zinc</keyword>
<evidence type="ECO:0000313" key="8">
    <source>
        <dbReference type="EMBL" id="MDN3711072.1"/>
    </source>
</evidence>
<dbReference type="EMBL" id="JAUFRC010000001">
    <property type="protein sequence ID" value="MDN3711072.1"/>
    <property type="molecule type" value="Genomic_DNA"/>
</dbReference>
<protein>
    <recommendedName>
        <fullName evidence="7">Endoribonuclease YbeY</fullName>
        <ecNumber evidence="7">3.1.-.-</ecNumber>
    </recommendedName>
</protein>
<dbReference type="InterPro" id="IPR002036">
    <property type="entry name" value="YbeY"/>
</dbReference>
<comment type="similarity">
    <text evidence="1 7">Belongs to the endoribonuclease YbeY family.</text>
</comment>
<comment type="caution">
    <text evidence="8">The sequence shown here is derived from an EMBL/GenBank/DDBJ whole genome shotgun (WGS) entry which is preliminary data.</text>
</comment>
<dbReference type="InterPro" id="IPR023091">
    <property type="entry name" value="MetalPrtase_cat_dom_sf_prd"/>
</dbReference>
<dbReference type="PANTHER" id="PTHR46986:SF1">
    <property type="entry name" value="ENDORIBONUCLEASE YBEY, CHLOROPLASTIC"/>
    <property type="match status" value="1"/>
</dbReference>
<dbReference type="PANTHER" id="PTHR46986">
    <property type="entry name" value="ENDORIBONUCLEASE YBEY, CHLOROPLASTIC"/>
    <property type="match status" value="1"/>
</dbReference>
<dbReference type="Gene3D" id="3.40.390.30">
    <property type="entry name" value="Metalloproteases ('zincins'), catalytic domain"/>
    <property type="match status" value="1"/>
</dbReference>
<keyword evidence="7" id="KW-0698">rRNA processing</keyword>
<accession>A0ABT8D5E6</accession>
<comment type="cofactor">
    <cofactor evidence="7">
        <name>Zn(2+)</name>
        <dbReference type="ChEBI" id="CHEBI:29105"/>
    </cofactor>
    <text evidence="7">Binds 1 zinc ion.</text>
</comment>
<feature type="binding site" evidence="7">
    <location>
        <position position="143"/>
    </location>
    <ligand>
        <name>Zn(2+)</name>
        <dbReference type="ChEBI" id="CHEBI:29105"/>
        <note>catalytic</note>
    </ligand>
</feature>
<evidence type="ECO:0000256" key="2">
    <source>
        <dbReference type="ARBA" id="ARBA00022722"/>
    </source>
</evidence>
<evidence type="ECO:0000256" key="3">
    <source>
        <dbReference type="ARBA" id="ARBA00022723"/>
    </source>
</evidence>
<keyword evidence="9" id="KW-1185">Reference proteome</keyword>
<dbReference type="EC" id="3.1.-.-" evidence="7"/>
<dbReference type="PROSITE" id="PS01306">
    <property type="entry name" value="UPF0054"/>
    <property type="match status" value="1"/>
</dbReference>
<dbReference type="Pfam" id="PF02130">
    <property type="entry name" value="YbeY"/>
    <property type="match status" value="1"/>
</dbReference>
<feature type="binding site" evidence="7">
    <location>
        <position position="139"/>
    </location>
    <ligand>
        <name>Zn(2+)</name>
        <dbReference type="ChEBI" id="CHEBI:29105"/>
        <note>catalytic</note>
    </ligand>
</feature>
<name>A0ABT8D5E6_9RHOB</name>
<keyword evidence="2 7" id="KW-0540">Nuclease</keyword>
<keyword evidence="7" id="KW-0690">Ribosome biogenesis</keyword>
<gene>
    <name evidence="7 8" type="primary">ybeY</name>
    <name evidence="8" type="ORF">QWZ10_03195</name>
</gene>
<dbReference type="HAMAP" id="MF_00009">
    <property type="entry name" value="Endoribonucl_YbeY"/>
    <property type="match status" value="1"/>
</dbReference>
<evidence type="ECO:0000313" key="9">
    <source>
        <dbReference type="Proteomes" id="UP001243846"/>
    </source>
</evidence>
<evidence type="ECO:0000256" key="6">
    <source>
        <dbReference type="ARBA" id="ARBA00022833"/>
    </source>
</evidence>
<keyword evidence="3 7" id="KW-0479">Metal-binding</keyword>
<organism evidence="8 9">
    <name type="scientific">Paracoccus cavernae</name>
    <dbReference type="NCBI Taxonomy" id="1571207"/>
    <lineage>
        <taxon>Bacteria</taxon>
        <taxon>Pseudomonadati</taxon>
        <taxon>Pseudomonadota</taxon>
        <taxon>Alphaproteobacteria</taxon>
        <taxon>Rhodobacterales</taxon>
        <taxon>Paracoccaceae</taxon>
        <taxon>Paracoccus</taxon>
    </lineage>
</organism>
<keyword evidence="4 7" id="KW-0255">Endonuclease</keyword>
<comment type="function">
    <text evidence="7">Single strand-specific metallo-endoribonuclease involved in late-stage 70S ribosome quality control and in maturation of the 3' terminus of the 16S rRNA.</text>
</comment>
<keyword evidence="5 7" id="KW-0378">Hydrolase</keyword>
<evidence type="ECO:0000256" key="4">
    <source>
        <dbReference type="ARBA" id="ARBA00022759"/>
    </source>
</evidence>
<dbReference type="NCBIfam" id="TIGR00043">
    <property type="entry name" value="rRNA maturation RNase YbeY"/>
    <property type="match status" value="1"/>
</dbReference>
<feature type="binding site" evidence="7">
    <location>
        <position position="149"/>
    </location>
    <ligand>
        <name>Zn(2+)</name>
        <dbReference type="ChEBI" id="CHEBI:29105"/>
        <note>catalytic</note>
    </ligand>
</feature>
<keyword evidence="7" id="KW-0963">Cytoplasm</keyword>
<proteinExistence type="inferred from homology"/>
<dbReference type="InterPro" id="IPR020549">
    <property type="entry name" value="YbeY_CS"/>
</dbReference>
<comment type="subcellular location">
    <subcellularLocation>
        <location evidence="7">Cytoplasm</location>
    </subcellularLocation>
</comment>
<evidence type="ECO:0000256" key="1">
    <source>
        <dbReference type="ARBA" id="ARBA00010875"/>
    </source>
</evidence>
<dbReference type="SUPFAM" id="SSF55486">
    <property type="entry name" value="Metalloproteases ('zincins'), catalytic domain"/>
    <property type="match status" value="1"/>
</dbReference>
<evidence type="ECO:0000256" key="5">
    <source>
        <dbReference type="ARBA" id="ARBA00022801"/>
    </source>
</evidence>